<proteinExistence type="predicted"/>
<dbReference type="AlphaFoldDB" id="A0AAD9ISZ8"/>
<gene>
    <name evidence="1" type="ORF">LSH36_1620g00041</name>
</gene>
<reference evidence="1" key="1">
    <citation type="journal article" date="2023" name="Mol. Biol. Evol.">
        <title>Third-Generation Sequencing Reveals the Adaptive Role of the Epigenome in Three Deep-Sea Polychaetes.</title>
        <authorList>
            <person name="Perez M."/>
            <person name="Aroh O."/>
            <person name="Sun Y."/>
            <person name="Lan Y."/>
            <person name="Juniper S.K."/>
            <person name="Young C.R."/>
            <person name="Angers B."/>
            <person name="Qian P.Y."/>
        </authorList>
    </citation>
    <scope>NUCLEOTIDE SEQUENCE</scope>
    <source>
        <strain evidence="1">P08H-3</strain>
    </source>
</reference>
<accession>A0AAD9ISZ8</accession>
<dbReference type="EMBL" id="JAODUP010001619">
    <property type="protein sequence ID" value="KAK2139783.1"/>
    <property type="molecule type" value="Genomic_DNA"/>
</dbReference>
<dbReference type="PANTHER" id="PTHR47331:SF1">
    <property type="entry name" value="GAG-LIKE PROTEIN"/>
    <property type="match status" value="1"/>
</dbReference>
<sequence>MIAKRLCFACFGMNHTSKGCLQKRTCNKCNKKQPTSLHMNNYNPNYSKDNIQSSQPTTITAAKKPDTTIHTNTCCITDEDNSTVLQTILPVTVHEQRRDKSIITYAFYYNGSTGLFFVRRLDEPTQRNRKEHRSRIAY</sequence>
<comment type="caution">
    <text evidence="1">The sequence shown here is derived from an EMBL/GenBank/DDBJ whole genome shotgun (WGS) entry which is preliminary data.</text>
</comment>
<dbReference type="PANTHER" id="PTHR47331">
    <property type="entry name" value="PHD-TYPE DOMAIN-CONTAINING PROTEIN"/>
    <property type="match status" value="1"/>
</dbReference>
<protein>
    <submittedName>
        <fullName evidence="1">Uncharacterized protein</fullName>
    </submittedName>
</protein>
<name>A0AAD9ISZ8_9ANNE</name>
<dbReference type="Proteomes" id="UP001208570">
    <property type="component" value="Unassembled WGS sequence"/>
</dbReference>
<evidence type="ECO:0000313" key="1">
    <source>
        <dbReference type="EMBL" id="KAK2139783.1"/>
    </source>
</evidence>
<organism evidence="1 2">
    <name type="scientific">Paralvinella palmiformis</name>
    <dbReference type="NCBI Taxonomy" id="53620"/>
    <lineage>
        <taxon>Eukaryota</taxon>
        <taxon>Metazoa</taxon>
        <taxon>Spiralia</taxon>
        <taxon>Lophotrochozoa</taxon>
        <taxon>Annelida</taxon>
        <taxon>Polychaeta</taxon>
        <taxon>Sedentaria</taxon>
        <taxon>Canalipalpata</taxon>
        <taxon>Terebellida</taxon>
        <taxon>Terebelliformia</taxon>
        <taxon>Alvinellidae</taxon>
        <taxon>Paralvinella</taxon>
    </lineage>
</organism>
<evidence type="ECO:0000313" key="2">
    <source>
        <dbReference type="Proteomes" id="UP001208570"/>
    </source>
</evidence>
<keyword evidence="2" id="KW-1185">Reference proteome</keyword>